<dbReference type="PANTHER" id="PTHR11505">
    <property type="entry name" value="L1 TRANSPOSABLE ELEMENT-RELATED"/>
    <property type="match status" value="1"/>
</dbReference>
<dbReference type="Gene3D" id="1.20.5.390">
    <property type="entry name" value="L1 transposable element, trimerization domain"/>
    <property type="match status" value="1"/>
</dbReference>
<dbReference type="Gene3D" id="3.30.70.1820">
    <property type="entry name" value="L1 transposable element, RRM domain"/>
    <property type="match status" value="1"/>
</dbReference>
<evidence type="ECO:0000313" key="4">
    <source>
        <dbReference type="Ensembl" id="ENSECAP00000071785.1"/>
    </source>
</evidence>
<dbReference type="Pfam" id="PF02994">
    <property type="entry name" value="Transposase_22"/>
    <property type="match status" value="1"/>
</dbReference>
<reference evidence="4 5" key="1">
    <citation type="journal article" date="2009" name="Science">
        <title>Genome sequence, comparative analysis, and population genetics of the domestic horse.</title>
        <authorList>
            <consortium name="Broad Institute Genome Sequencing Platform"/>
            <consortium name="Broad Institute Whole Genome Assembly Team"/>
            <person name="Wade C.M."/>
            <person name="Giulotto E."/>
            <person name="Sigurdsson S."/>
            <person name="Zoli M."/>
            <person name="Gnerre S."/>
            <person name="Imsland F."/>
            <person name="Lear T.L."/>
            <person name="Adelson D.L."/>
            <person name="Bailey E."/>
            <person name="Bellone R.R."/>
            <person name="Bloecker H."/>
            <person name="Distl O."/>
            <person name="Edgar R.C."/>
            <person name="Garber M."/>
            <person name="Leeb T."/>
            <person name="Mauceli E."/>
            <person name="MacLeod J.N."/>
            <person name="Penedo M.C.T."/>
            <person name="Raison J.M."/>
            <person name="Sharpe T."/>
            <person name="Vogel J."/>
            <person name="Andersson L."/>
            <person name="Antczak D.F."/>
            <person name="Biagi T."/>
            <person name="Binns M.M."/>
            <person name="Chowdhary B.P."/>
            <person name="Coleman S.J."/>
            <person name="Della Valle G."/>
            <person name="Fryc S."/>
            <person name="Guerin G."/>
            <person name="Hasegawa T."/>
            <person name="Hill E.W."/>
            <person name="Jurka J."/>
            <person name="Kiialainen A."/>
            <person name="Lindgren G."/>
            <person name="Liu J."/>
            <person name="Magnani E."/>
            <person name="Mickelson J.R."/>
            <person name="Murray J."/>
            <person name="Nergadze S.G."/>
            <person name="Onofrio R."/>
            <person name="Pedroni S."/>
            <person name="Piras M.F."/>
            <person name="Raudsepp T."/>
            <person name="Rocchi M."/>
            <person name="Roeed K.H."/>
            <person name="Ryder O.A."/>
            <person name="Searle S."/>
            <person name="Skow L."/>
            <person name="Swinburne J.E."/>
            <person name="Syvaenen A.C."/>
            <person name="Tozaki T."/>
            <person name="Valberg S.J."/>
            <person name="Vaudin M."/>
            <person name="White J.R."/>
            <person name="Zody M.C."/>
            <person name="Lander E.S."/>
            <person name="Lindblad-Toh K."/>
        </authorList>
    </citation>
    <scope>NUCLEOTIDE SEQUENCE [LARGE SCALE GENOMIC DNA]</scope>
    <source>
        <strain evidence="4 5">Thoroughbred</strain>
    </source>
</reference>
<accession>A0A9L0SCP5</accession>
<dbReference type="AlphaFoldDB" id="A0A9L0SCP5"/>
<proteinExistence type="inferred from homology"/>
<reference evidence="4" key="2">
    <citation type="submission" date="2025-08" db="UniProtKB">
        <authorList>
            <consortium name="Ensembl"/>
        </authorList>
    </citation>
    <scope>IDENTIFICATION</scope>
    <source>
        <strain evidence="4">Thoroughbred</strain>
    </source>
</reference>
<name>A0A9L0SCP5_HORSE</name>
<protein>
    <recommendedName>
        <fullName evidence="3">L1 transposable element RRM domain-containing protein</fullName>
    </recommendedName>
</protein>
<sequence length="147" mass="17252">MLDMKIKINEIKKNLESLNNRADITEDTISNLEDRNIEILQMEEEKELRLKRKEKTLQEISDSIRKCNTSIIGISEGEGREKRTESLFKEIIAENFPNLGKELELQVNEVNRAPNYINVKRPPRHIVVKLAKVDDKEKTLRQQGRRK</sequence>
<dbReference type="InterPro" id="IPR043636">
    <property type="entry name" value="L1_RRM_dom"/>
</dbReference>
<dbReference type="FunFam" id="3.30.70.1820:FF:000002">
    <property type="entry name" value="LINE-1 retrotransposable element ORF1 protein"/>
    <property type="match status" value="1"/>
</dbReference>
<feature type="coiled-coil region" evidence="2">
    <location>
        <begin position="1"/>
        <end position="63"/>
    </location>
</feature>
<dbReference type="GO" id="GO:1990904">
    <property type="term" value="C:ribonucleoprotein complex"/>
    <property type="evidence" value="ECO:0000318"/>
    <property type="project" value="GO_Central"/>
</dbReference>
<dbReference type="Proteomes" id="UP000002281">
    <property type="component" value="Chromosome 1"/>
</dbReference>
<reference evidence="4" key="3">
    <citation type="submission" date="2025-09" db="UniProtKB">
        <authorList>
            <consortium name="Ensembl"/>
        </authorList>
    </citation>
    <scope>IDENTIFICATION</scope>
    <source>
        <strain evidence="4">Thoroughbred</strain>
    </source>
</reference>
<dbReference type="GO" id="GO:0032197">
    <property type="term" value="P:retrotransposition"/>
    <property type="evidence" value="ECO:0000318"/>
    <property type="project" value="GO_Central"/>
</dbReference>
<evidence type="ECO:0000313" key="5">
    <source>
        <dbReference type="Proteomes" id="UP000002281"/>
    </source>
</evidence>
<dbReference type="InterPro" id="IPR004244">
    <property type="entry name" value="Transposase_22"/>
</dbReference>
<dbReference type="Ensembl" id="ENSECAT00000112194.1">
    <property type="protein sequence ID" value="ENSECAP00000071785.1"/>
    <property type="gene ID" value="ENSECAG00000051984.1"/>
</dbReference>
<organism evidence="4 5">
    <name type="scientific">Equus caballus</name>
    <name type="common">Horse</name>
    <dbReference type="NCBI Taxonomy" id="9796"/>
    <lineage>
        <taxon>Eukaryota</taxon>
        <taxon>Metazoa</taxon>
        <taxon>Chordata</taxon>
        <taxon>Craniata</taxon>
        <taxon>Vertebrata</taxon>
        <taxon>Euteleostomi</taxon>
        <taxon>Mammalia</taxon>
        <taxon>Eutheria</taxon>
        <taxon>Laurasiatheria</taxon>
        <taxon>Perissodactyla</taxon>
        <taxon>Equidae</taxon>
        <taxon>Equus</taxon>
    </lineage>
</organism>
<keyword evidence="5" id="KW-1185">Reference proteome</keyword>
<evidence type="ECO:0000259" key="3">
    <source>
        <dbReference type="Pfam" id="PF02994"/>
    </source>
</evidence>
<feature type="domain" description="L1 transposable element RRM" evidence="3">
    <location>
        <begin position="68"/>
        <end position="142"/>
    </location>
</feature>
<evidence type="ECO:0000256" key="2">
    <source>
        <dbReference type="SAM" id="Coils"/>
    </source>
</evidence>
<dbReference type="GeneTree" id="ENSGT01150000286982"/>
<evidence type="ECO:0000256" key="1">
    <source>
        <dbReference type="ARBA" id="ARBA00061640"/>
    </source>
</evidence>
<dbReference type="GO" id="GO:0003727">
    <property type="term" value="F:single-stranded RNA binding"/>
    <property type="evidence" value="ECO:0000318"/>
    <property type="project" value="GO_Central"/>
</dbReference>
<keyword evidence="2" id="KW-0175">Coiled coil</keyword>
<comment type="similarity">
    <text evidence="1">Belongs to the transposase 22 family.</text>
</comment>